<dbReference type="InterPro" id="IPR000700">
    <property type="entry name" value="PAS-assoc_C"/>
</dbReference>
<evidence type="ECO:0000313" key="11">
    <source>
        <dbReference type="EMBL" id="APG25116.1"/>
    </source>
</evidence>
<dbReference type="CDD" id="cd00130">
    <property type="entry name" value="PAS"/>
    <property type="match status" value="1"/>
</dbReference>
<keyword evidence="3" id="KW-0597">Phosphoprotein</keyword>
<dbReference type="OrthoDB" id="5470630at2"/>
<dbReference type="Gene3D" id="3.30.565.10">
    <property type="entry name" value="Histidine kinase-like ATPase, C-terminal domain"/>
    <property type="match status" value="1"/>
</dbReference>
<keyword evidence="4" id="KW-0808">Transferase</keyword>
<keyword evidence="5" id="KW-0418">Kinase</keyword>
<dbReference type="CDD" id="cd00075">
    <property type="entry name" value="HATPase"/>
    <property type="match status" value="1"/>
</dbReference>
<dbReference type="SMART" id="SM00086">
    <property type="entry name" value="PAC"/>
    <property type="match status" value="1"/>
</dbReference>
<dbReference type="SUPFAM" id="SSF55874">
    <property type="entry name" value="ATPase domain of HSP90 chaperone/DNA topoisomerase II/histidine kinase"/>
    <property type="match status" value="1"/>
</dbReference>
<dbReference type="PROSITE" id="PS50109">
    <property type="entry name" value="HIS_KIN"/>
    <property type="match status" value="1"/>
</dbReference>
<evidence type="ECO:0000256" key="6">
    <source>
        <dbReference type="ARBA" id="ARBA00023012"/>
    </source>
</evidence>
<dbReference type="RefSeq" id="WP_072286965.1">
    <property type="nucleotide sequence ID" value="NZ_CP015455.1"/>
</dbReference>
<dbReference type="SMART" id="SM00387">
    <property type="entry name" value="HATPase_c"/>
    <property type="match status" value="1"/>
</dbReference>
<dbReference type="InterPro" id="IPR001610">
    <property type="entry name" value="PAC"/>
</dbReference>
<dbReference type="InterPro" id="IPR018771">
    <property type="entry name" value="PocR_dom"/>
</dbReference>
<dbReference type="InterPro" id="IPR036890">
    <property type="entry name" value="HATPase_C_sf"/>
</dbReference>
<evidence type="ECO:0000259" key="9">
    <source>
        <dbReference type="PROSITE" id="PS50112"/>
    </source>
</evidence>
<evidence type="ECO:0000256" key="3">
    <source>
        <dbReference type="ARBA" id="ARBA00022553"/>
    </source>
</evidence>
<evidence type="ECO:0000256" key="1">
    <source>
        <dbReference type="ARBA" id="ARBA00000085"/>
    </source>
</evidence>
<dbReference type="SMART" id="SM00091">
    <property type="entry name" value="PAS"/>
    <property type="match status" value="1"/>
</dbReference>
<dbReference type="Proteomes" id="UP000182264">
    <property type="component" value="Chromosome"/>
</dbReference>
<dbReference type="PANTHER" id="PTHR45453:SF1">
    <property type="entry name" value="PHOSPHATE REGULON SENSOR PROTEIN PHOR"/>
    <property type="match status" value="1"/>
</dbReference>
<name>A0A1L3GGP9_SYNAC</name>
<protein>
    <recommendedName>
        <fullName evidence="2">histidine kinase</fullName>
        <ecNumber evidence="2">2.7.13.3</ecNumber>
    </recommendedName>
</protein>
<dbReference type="InterPro" id="IPR000014">
    <property type="entry name" value="PAS"/>
</dbReference>
<dbReference type="Gene3D" id="1.10.287.130">
    <property type="match status" value="1"/>
</dbReference>
<evidence type="ECO:0000256" key="4">
    <source>
        <dbReference type="ARBA" id="ARBA00022679"/>
    </source>
</evidence>
<evidence type="ECO:0000259" key="10">
    <source>
        <dbReference type="PROSITE" id="PS50113"/>
    </source>
</evidence>
<dbReference type="EMBL" id="CP015518">
    <property type="protein sequence ID" value="APG25116.1"/>
    <property type="molecule type" value="Genomic_DNA"/>
</dbReference>
<dbReference type="InterPro" id="IPR003661">
    <property type="entry name" value="HisK_dim/P_dom"/>
</dbReference>
<dbReference type="CDD" id="cd00082">
    <property type="entry name" value="HisKA"/>
    <property type="match status" value="1"/>
</dbReference>
<dbReference type="SMART" id="SM00388">
    <property type="entry name" value="HisKA"/>
    <property type="match status" value="1"/>
</dbReference>
<dbReference type="Pfam" id="PF00512">
    <property type="entry name" value="HisKA"/>
    <property type="match status" value="1"/>
</dbReference>
<dbReference type="Gene3D" id="3.30.450.20">
    <property type="entry name" value="PAS domain"/>
    <property type="match status" value="1"/>
</dbReference>
<evidence type="ECO:0000259" key="8">
    <source>
        <dbReference type="PROSITE" id="PS50109"/>
    </source>
</evidence>
<dbReference type="GO" id="GO:0000155">
    <property type="term" value="F:phosphorelay sensor kinase activity"/>
    <property type="evidence" value="ECO:0007669"/>
    <property type="project" value="InterPro"/>
</dbReference>
<dbReference type="EC" id="2.7.13.3" evidence="2"/>
<dbReference type="SUPFAM" id="SSF55785">
    <property type="entry name" value="PYP-like sensor domain (PAS domain)"/>
    <property type="match status" value="1"/>
</dbReference>
<dbReference type="KEGG" id="pace:A6070_02830"/>
<dbReference type="AlphaFoldDB" id="A0A1L3GGP9"/>
<accession>A0A1L3GGP9</accession>
<keyword evidence="12" id="KW-1185">Reference proteome</keyword>
<keyword evidence="6" id="KW-0902">Two-component regulatory system</keyword>
<dbReference type="GO" id="GO:0005886">
    <property type="term" value="C:plasma membrane"/>
    <property type="evidence" value="ECO:0007669"/>
    <property type="project" value="TreeGrafter"/>
</dbReference>
<feature type="domain" description="Histidine kinase" evidence="8">
    <location>
        <begin position="310"/>
        <end position="558"/>
    </location>
</feature>
<dbReference type="Pfam" id="PF13426">
    <property type="entry name" value="PAS_9"/>
    <property type="match status" value="1"/>
</dbReference>
<dbReference type="PROSITE" id="PS50112">
    <property type="entry name" value="PAS"/>
    <property type="match status" value="1"/>
</dbReference>
<gene>
    <name evidence="11" type="ORF">A7E75_08855</name>
</gene>
<dbReference type="GO" id="GO:0016036">
    <property type="term" value="P:cellular response to phosphate starvation"/>
    <property type="evidence" value="ECO:0007669"/>
    <property type="project" value="TreeGrafter"/>
</dbReference>
<comment type="catalytic activity">
    <reaction evidence="1">
        <text>ATP + protein L-histidine = ADP + protein N-phospho-L-histidine.</text>
        <dbReference type="EC" id="2.7.13.3"/>
    </reaction>
</comment>
<sequence length="558" mass="62544">MKKTLNLLDLVDKETLDEILDAFNEVCGIGSVIADVEGRPLSGEQNFTRFCAKYCRGTEDGRKKCYASDAFGGEMSLKQQEPYVYNCLNSGLVDCATPIIVEGYHLANLNGGQVLEEPIPKEVAIARAKAIGIEDIDGYLEELDRIPFVTKPKLQKIVKFMAVITRTLSDMAMQKYLLAKQSKEYLNKLVDSVSDCIFAIDVNFRITMVNKICHDAFGFEDGRLYGKNFCDLLDPPEKILECKSKLDQGEEDNFRVEMEGVSGDGSKFPAQVSISRINDEGGEVAGYVAILRNITEEKRHEKMKQDLVAMLSHDMRNPISAINKTLELLSTERIGTINHKQEHVIRLASNTNDQLCSMVNSFLDIFREENTNFQLNRTEFDLNAVINDCIEEQSLLLADKQLKVRHATDRECLPASLDLIRMKRTITNLLSNAINYSVTGGLISVRSRKVLGRNRDLCRILKPSVVDRVSANHKYLWIMVKDQGYGVPEEFQDAIFEKFFTVESKEGLGRRGIGLGLAFCKLVTESHGGVIFSRTPTSKPLTQKTPGCEFHLVLPASA</sequence>
<dbReference type="InterPro" id="IPR050351">
    <property type="entry name" value="BphY/WalK/GraS-like"/>
</dbReference>
<dbReference type="PANTHER" id="PTHR45453">
    <property type="entry name" value="PHOSPHATE REGULON SENSOR PROTEIN PHOR"/>
    <property type="match status" value="1"/>
</dbReference>
<feature type="domain" description="PAC" evidence="10">
    <location>
        <begin position="254"/>
        <end position="306"/>
    </location>
</feature>
<dbReference type="InterPro" id="IPR005467">
    <property type="entry name" value="His_kinase_dom"/>
</dbReference>
<proteinExistence type="predicted"/>
<dbReference type="InterPro" id="IPR003594">
    <property type="entry name" value="HATPase_dom"/>
</dbReference>
<dbReference type="PROSITE" id="PS50113">
    <property type="entry name" value="PAC"/>
    <property type="match status" value="1"/>
</dbReference>
<dbReference type="SUPFAM" id="SSF47384">
    <property type="entry name" value="Homodimeric domain of signal transducing histidine kinase"/>
    <property type="match status" value="1"/>
</dbReference>
<reference evidence="11 12" key="1">
    <citation type="journal article" date="2017" name="Genome Announc.">
        <title>Complete Genome Sequences of Two Acetylene-Fermenting Pelobacter acetylenicus Strains.</title>
        <authorList>
            <person name="Sutton J.M."/>
            <person name="Baesman S.M."/>
            <person name="Fierst J.L."/>
            <person name="Poret-Peterson A.T."/>
            <person name="Oremland R.S."/>
            <person name="Dunlap D.S."/>
            <person name="Akob D.M."/>
        </authorList>
    </citation>
    <scope>NUCLEOTIDE SEQUENCE [LARGE SCALE GENOMIC DNA]</scope>
    <source>
        <strain evidence="11 12">DSM 3247</strain>
    </source>
</reference>
<dbReference type="InterPro" id="IPR035965">
    <property type="entry name" value="PAS-like_dom_sf"/>
</dbReference>
<dbReference type="NCBIfam" id="TIGR00229">
    <property type="entry name" value="sensory_box"/>
    <property type="match status" value="1"/>
</dbReference>
<feature type="domain" description="PAS" evidence="9">
    <location>
        <begin position="182"/>
        <end position="235"/>
    </location>
</feature>
<dbReference type="Pfam" id="PF10114">
    <property type="entry name" value="PocR"/>
    <property type="match status" value="1"/>
</dbReference>
<dbReference type="STRING" id="29542.A6070_02830"/>
<evidence type="ECO:0000313" key="12">
    <source>
        <dbReference type="Proteomes" id="UP000182264"/>
    </source>
</evidence>
<evidence type="ECO:0000256" key="2">
    <source>
        <dbReference type="ARBA" id="ARBA00012438"/>
    </source>
</evidence>
<dbReference type="InterPro" id="IPR036097">
    <property type="entry name" value="HisK_dim/P_sf"/>
</dbReference>
<evidence type="ECO:0000256" key="5">
    <source>
        <dbReference type="ARBA" id="ARBA00022777"/>
    </source>
</evidence>
<keyword evidence="7" id="KW-0472">Membrane</keyword>
<dbReference type="Pfam" id="PF02518">
    <property type="entry name" value="HATPase_c"/>
    <property type="match status" value="1"/>
</dbReference>
<evidence type="ECO:0000256" key="7">
    <source>
        <dbReference type="ARBA" id="ARBA00023136"/>
    </source>
</evidence>
<dbReference type="PRINTS" id="PR00344">
    <property type="entry name" value="BCTRLSENSOR"/>
</dbReference>
<organism evidence="11 12">
    <name type="scientific">Syntrophotalea acetylenica</name>
    <name type="common">Pelobacter acetylenicus</name>
    <dbReference type="NCBI Taxonomy" id="29542"/>
    <lineage>
        <taxon>Bacteria</taxon>
        <taxon>Pseudomonadati</taxon>
        <taxon>Thermodesulfobacteriota</taxon>
        <taxon>Desulfuromonadia</taxon>
        <taxon>Desulfuromonadales</taxon>
        <taxon>Syntrophotaleaceae</taxon>
        <taxon>Syntrophotalea</taxon>
    </lineage>
</organism>
<dbReference type="InterPro" id="IPR004358">
    <property type="entry name" value="Sig_transdc_His_kin-like_C"/>
</dbReference>
<dbReference type="GO" id="GO:0004721">
    <property type="term" value="F:phosphoprotein phosphatase activity"/>
    <property type="evidence" value="ECO:0007669"/>
    <property type="project" value="TreeGrafter"/>
</dbReference>